<dbReference type="OrthoDB" id="350095at2157"/>
<protein>
    <submittedName>
        <fullName evidence="1">Uncharacterized protein</fullName>
    </submittedName>
</protein>
<proteinExistence type="predicted"/>
<accession>A0A521DMS9</accession>
<dbReference type="EMBL" id="FXTD01000007">
    <property type="protein sequence ID" value="SMO73024.1"/>
    <property type="molecule type" value="Genomic_DNA"/>
</dbReference>
<dbReference type="InterPro" id="IPR016032">
    <property type="entry name" value="Sig_transdc_resp-reg_C-effctor"/>
</dbReference>
<dbReference type="Proteomes" id="UP000319712">
    <property type="component" value="Unassembled WGS sequence"/>
</dbReference>
<organism evidence="1 2">
    <name type="scientific">Halorubrum cibi</name>
    <dbReference type="NCBI Taxonomy" id="413815"/>
    <lineage>
        <taxon>Archaea</taxon>
        <taxon>Methanobacteriati</taxon>
        <taxon>Methanobacteriota</taxon>
        <taxon>Stenosarchaea group</taxon>
        <taxon>Halobacteria</taxon>
        <taxon>Halobacteriales</taxon>
        <taxon>Haloferacaceae</taxon>
        <taxon>Halorubrum</taxon>
    </lineage>
</organism>
<evidence type="ECO:0000313" key="2">
    <source>
        <dbReference type="Proteomes" id="UP000319712"/>
    </source>
</evidence>
<dbReference type="SUPFAM" id="SSF46894">
    <property type="entry name" value="C-terminal effector domain of the bipartite response regulators"/>
    <property type="match status" value="1"/>
</dbReference>
<dbReference type="GO" id="GO:0003677">
    <property type="term" value="F:DNA binding"/>
    <property type="evidence" value="ECO:0007669"/>
    <property type="project" value="InterPro"/>
</dbReference>
<keyword evidence="2" id="KW-1185">Reference proteome</keyword>
<dbReference type="AlphaFoldDB" id="A0A521DMS9"/>
<dbReference type="RefSeq" id="WP_185955744.1">
    <property type="nucleotide sequence ID" value="NZ_FXTD01000007.1"/>
</dbReference>
<gene>
    <name evidence="1" type="ORF">SAMN06264867_107135</name>
</gene>
<reference evidence="1 2" key="1">
    <citation type="submission" date="2017-05" db="EMBL/GenBank/DDBJ databases">
        <authorList>
            <person name="Varghese N."/>
            <person name="Submissions S."/>
        </authorList>
    </citation>
    <scope>NUCLEOTIDE SEQUENCE [LARGE SCALE GENOMIC DNA]</scope>
    <source>
        <strain evidence="1 2">DSM 19504</strain>
    </source>
</reference>
<dbReference type="GO" id="GO:0006355">
    <property type="term" value="P:regulation of DNA-templated transcription"/>
    <property type="evidence" value="ECO:0007669"/>
    <property type="project" value="InterPro"/>
</dbReference>
<evidence type="ECO:0000313" key="1">
    <source>
        <dbReference type="EMBL" id="SMO73024.1"/>
    </source>
</evidence>
<name>A0A521DMS9_9EURY</name>
<sequence>MNHHDQFTEQGKYTMHLQEHTPLSEQQAKILALRKMGNTTEEISDQLGAHPEVVETIWNDVLEQWNLAQNLCGIMGPDSRRDGENRKKNVFDDSPWRLKTSGGMSYSDEDRSRVELELYEWGTIPGYKFLLIEREISDPTYDSMETTEIRSIHSKDGLHAYIYHDADTLDEVYLRVALLHEAGIDPNSKYAPLTRDLIGREITETEREEALALWLSRVTKHWSGDIHIGTEISSS</sequence>